<dbReference type="RefSeq" id="WP_234760578.1">
    <property type="nucleotide sequence ID" value="NZ_JAKEIP010000004.1"/>
</dbReference>
<organism evidence="2 3">
    <name type="scientific">Streptomyces muensis</name>
    <dbReference type="NCBI Taxonomy" id="1077944"/>
    <lineage>
        <taxon>Bacteria</taxon>
        <taxon>Bacillati</taxon>
        <taxon>Actinomycetota</taxon>
        <taxon>Actinomycetes</taxon>
        <taxon>Kitasatosporales</taxon>
        <taxon>Streptomycetaceae</taxon>
        <taxon>Streptomyces</taxon>
    </lineage>
</organism>
<dbReference type="GO" id="GO:0006355">
    <property type="term" value="P:regulation of DNA-templated transcription"/>
    <property type="evidence" value="ECO:0007669"/>
    <property type="project" value="InterPro"/>
</dbReference>
<keyword evidence="3" id="KW-1185">Reference proteome</keyword>
<dbReference type="AlphaFoldDB" id="A0A9X1TQ67"/>
<sequence>MTNRTTGVGLPAALTRFVGRGEEIAEARRRLGTARLLTLTGVGGVGKTRLALEIASASGDEFPDGVWLVNLAPVVDPSAVAGVVAVTVGIPDISPVPVAERVANHLAGRRALVLLDNCEHLQEACAELVYEILTRAAEVRILATSRRALGVTGEYLLPVLPLAERDALELLADRVAALRPDFCLTPANRSSAARLCADLDGLPLAIELAAPRLRTLTLDQLVTRLEDRFALIVGRDRAVTARHRSLRALVEYSYELCSPSERLLWTRLSVFVGGFTLDAVEEVCVGEGIATAEVLELLEGLVTQSVVFTCERDGLPGYYMLESVRLYGAERLTGTVWGARLRQRHRDFYLALTARLADTWCGPEQAESLARLRSEHRNLREALESCDDPQAGVQLAAALYFHWYAGGFLGEGRRILYRVLAAAPEPTAARGRALWIVARMALIQADRSAAQRYAEEIAKVAEHEDDLVLLACLQDLRGALAQFDGHLEAAASHYEDAAATFAELRDEFHVIVTLGRLALVRAVLGDPRAADTGRRAVATSEAHGERLGRGLALGALAYEAYTRGDREAVLELIRNALGMQQGFNNHILVWQLLEILAWSLASRGDHLRAGQLLGAAHALARQSNTEFGAAPYLTEGHTECEKAVLQVLGPTAYAEALAEGDRYDNPVEAIGFALSVARDCGDAPAALASPSLTRREREVAGLVSEGMSNRQIAARLGFSPRTADRHVENIRAKLDFRCRAQIAVWWTQSQVPTS</sequence>
<gene>
    <name evidence="2" type="ORF">L0P92_01705</name>
</gene>
<dbReference type="Pfam" id="PF00196">
    <property type="entry name" value="GerE"/>
    <property type="match status" value="1"/>
</dbReference>
<reference evidence="2" key="1">
    <citation type="submission" date="2022-01" db="EMBL/GenBank/DDBJ databases">
        <title>Draft Genome Sequences of Seven Type Strains of the Genus Streptomyces.</title>
        <authorList>
            <person name="Aziz S."/>
            <person name="Coretto E."/>
            <person name="Chronakova A."/>
            <person name="Sproer C."/>
            <person name="Huber K."/>
            <person name="Nouioui I."/>
            <person name="Gross H."/>
        </authorList>
    </citation>
    <scope>NUCLEOTIDE SEQUENCE</scope>
    <source>
        <strain evidence="2">DSM 103493</strain>
    </source>
</reference>
<protein>
    <submittedName>
        <fullName evidence="2">LuxR C-terminal-related transcriptional regulator</fullName>
    </submittedName>
</protein>
<evidence type="ECO:0000313" key="3">
    <source>
        <dbReference type="Proteomes" id="UP001139384"/>
    </source>
</evidence>
<dbReference type="InterPro" id="IPR000792">
    <property type="entry name" value="Tscrpt_reg_LuxR_C"/>
</dbReference>
<dbReference type="PANTHER" id="PTHR47691:SF3">
    <property type="entry name" value="HTH-TYPE TRANSCRIPTIONAL REGULATOR RV0890C-RELATED"/>
    <property type="match status" value="1"/>
</dbReference>
<dbReference type="Proteomes" id="UP001139384">
    <property type="component" value="Unassembled WGS sequence"/>
</dbReference>
<dbReference type="GO" id="GO:0003677">
    <property type="term" value="F:DNA binding"/>
    <property type="evidence" value="ECO:0007669"/>
    <property type="project" value="InterPro"/>
</dbReference>
<accession>A0A9X1TQ67</accession>
<comment type="caution">
    <text evidence="2">The sequence shown here is derived from an EMBL/GenBank/DDBJ whole genome shotgun (WGS) entry which is preliminary data.</text>
</comment>
<dbReference type="InterPro" id="IPR011990">
    <property type="entry name" value="TPR-like_helical_dom_sf"/>
</dbReference>
<dbReference type="SUPFAM" id="SSF52540">
    <property type="entry name" value="P-loop containing nucleoside triphosphate hydrolases"/>
    <property type="match status" value="1"/>
</dbReference>
<dbReference type="Gene3D" id="1.25.40.10">
    <property type="entry name" value="Tetratricopeptide repeat domain"/>
    <property type="match status" value="1"/>
</dbReference>
<dbReference type="PRINTS" id="PR00364">
    <property type="entry name" value="DISEASERSIST"/>
</dbReference>
<dbReference type="InterPro" id="IPR027417">
    <property type="entry name" value="P-loop_NTPase"/>
</dbReference>
<dbReference type="PRINTS" id="PR00038">
    <property type="entry name" value="HTHLUXR"/>
</dbReference>
<evidence type="ECO:0000313" key="2">
    <source>
        <dbReference type="EMBL" id="MCF1592288.1"/>
    </source>
</evidence>
<dbReference type="Gene3D" id="1.10.10.10">
    <property type="entry name" value="Winged helix-like DNA-binding domain superfamily/Winged helix DNA-binding domain"/>
    <property type="match status" value="1"/>
</dbReference>
<name>A0A9X1TQ67_STRM4</name>
<dbReference type="InterPro" id="IPR036388">
    <property type="entry name" value="WH-like_DNA-bd_sf"/>
</dbReference>
<dbReference type="InterPro" id="IPR016032">
    <property type="entry name" value="Sig_transdc_resp-reg_C-effctor"/>
</dbReference>
<dbReference type="SMART" id="SM00421">
    <property type="entry name" value="HTH_LUXR"/>
    <property type="match status" value="1"/>
</dbReference>
<dbReference type="CDD" id="cd06170">
    <property type="entry name" value="LuxR_C_like"/>
    <property type="match status" value="1"/>
</dbReference>
<dbReference type="SUPFAM" id="SSF46894">
    <property type="entry name" value="C-terminal effector domain of the bipartite response regulators"/>
    <property type="match status" value="1"/>
</dbReference>
<evidence type="ECO:0000259" key="1">
    <source>
        <dbReference type="PROSITE" id="PS50043"/>
    </source>
</evidence>
<dbReference type="EMBL" id="JAKEIP010000004">
    <property type="protein sequence ID" value="MCF1592288.1"/>
    <property type="molecule type" value="Genomic_DNA"/>
</dbReference>
<proteinExistence type="predicted"/>
<dbReference type="SUPFAM" id="SSF48452">
    <property type="entry name" value="TPR-like"/>
    <property type="match status" value="1"/>
</dbReference>
<feature type="domain" description="HTH luxR-type" evidence="1">
    <location>
        <begin position="685"/>
        <end position="750"/>
    </location>
</feature>
<dbReference type="GO" id="GO:0043531">
    <property type="term" value="F:ADP binding"/>
    <property type="evidence" value="ECO:0007669"/>
    <property type="project" value="InterPro"/>
</dbReference>
<dbReference type="PROSITE" id="PS50043">
    <property type="entry name" value="HTH_LUXR_2"/>
    <property type="match status" value="1"/>
</dbReference>
<dbReference type="Gene3D" id="3.40.50.300">
    <property type="entry name" value="P-loop containing nucleotide triphosphate hydrolases"/>
    <property type="match status" value="1"/>
</dbReference>
<dbReference type="PANTHER" id="PTHR47691">
    <property type="entry name" value="REGULATOR-RELATED"/>
    <property type="match status" value="1"/>
</dbReference>